<keyword evidence="7 10" id="KW-1133">Transmembrane helix</keyword>
<dbReference type="SUPFAM" id="SSF103473">
    <property type="entry name" value="MFS general substrate transporter"/>
    <property type="match status" value="1"/>
</dbReference>
<dbReference type="GO" id="GO:0016020">
    <property type="term" value="C:membrane"/>
    <property type="evidence" value="ECO:0007669"/>
    <property type="project" value="UniProtKB-SubCell"/>
</dbReference>
<keyword evidence="13" id="KW-1185">Reference proteome</keyword>
<feature type="transmembrane region" description="Helical" evidence="10">
    <location>
        <begin position="171"/>
        <end position="189"/>
    </location>
</feature>
<dbReference type="PRINTS" id="PR00171">
    <property type="entry name" value="SUGRTRNSPORT"/>
</dbReference>
<feature type="transmembrane region" description="Helical" evidence="10">
    <location>
        <begin position="425"/>
        <end position="446"/>
    </location>
</feature>
<keyword evidence="4" id="KW-0762">Sugar transport</keyword>
<keyword evidence="5 10" id="KW-0812">Transmembrane</keyword>
<evidence type="ECO:0000259" key="11">
    <source>
        <dbReference type="PROSITE" id="PS50850"/>
    </source>
</evidence>
<dbReference type="Pfam" id="PF00083">
    <property type="entry name" value="Sugar_tr"/>
    <property type="match status" value="1"/>
</dbReference>
<organism evidence="12 13">
    <name type="scientific">Adiantum capillus-veneris</name>
    <name type="common">Maidenhair fern</name>
    <dbReference type="NCBI Taxonomy" id="13818"/>
    <lineage>
        <taxon>Eukaryota</taxon>
        <taxon>Viridiplantae</taxon>
        <taxon>Streptophyta</taxon>
        <taxon>Embryophyta</taxon>
        <taxon>Tracheophyta</taxon>
        <taxon>Polypodiopsida</taxon>
        <taxon>Polypodiidae</taxon>
        <taxon>Polypodiales</taxon>
        <taxon>Pteridineae</taxon>
        <taxon>Pteridaceae</taxon>
        <taxon>Vittarioideae</taxon>
        <taxon>Adiantum</taxon>
    </lineage>
</organism>
<sequence length="554" mass="60139">MEILSSSSSKLNGYEYAGKGATIFMVAACITAASGAIIFGYDLGISGGVTSMDDFLLKFFPRVYEQKNSAKTDNYCKFDSQVLTAFTSSLYLAALVTNLLASVVTSRYGRRACILTGGICFMVGSVLNGAAQDLAMLLLGRIVLGLGLGFTTQTVPLYLSEMAPPGLRGGLNSMAQIALCIGVVSAYLINYGTARIKPWGWRISLGSSIFPSIFITLGAVFLPDTPSSLIERGKCEHALLVLQKMRGTLDVQAEYNDLLEASRVVKAVGNHPWSHILKPKYRPVLVMAFGIPWFQQFTGINIVTFYAPVLFQTLGLGSNASLYSSVILGGAGLLAAILAAVLVDKAGRRSLLFHGSLQMFITLVIIAVVLYMDLGAHNMVSRNMAILLVVTVCVYVAAFGWSWGPVGTLVPSEVFPLEVRAAGQSINIGVVLFFIFAGAQLFLAMLCHLKAGLFLFMACWVFLSALFVYFLLPETKGQKRERSSDPDTKGKKKMQVELEKPFMVQRETSVLQGLTSELLARHDTLIFWAVVNNPNGERMAVIKQPESFQQLLSS</sequence>
<name>A0A9D4ZGJ3_ADICA</name>
<evidence type="ECO:0000256" key="6">
    <source>
        <dbReference type="ARBA" id="ARBA00022847"/>
    </source>
</evidence>
<evidence type="ECO:0000256" key="7">
    <source>
        <dbReference type="ARBA" id="ARBA00022989"/>
    </source>
</evidence>
<dbReference type="AlphaFoldDB" id="A0A9D4ZGJ3"/>
<feature type="transmembrane region" description="Helical" evidence="10">
    <location>
        <begin position="350"/>
        <end position="372"/>
    </location>
</feature>
<evidence type="ECO:0000256" key="8">
    <source>
        <dbReference type="ARBA" id="ARBA00023136"/>
    </source>
</evidence>
<evidence type="ECO:0000313" key="12">
    <source>
        <dbReference type="EMBL" id="KAI5074634.1"/>
    </source>
</evidence>
<evidence type="ECO:0000256" key="1">
    <source>
        <dbReference type="ARBA" id="ARBA00004141"/>
    </source>
</evidence>
<dbReference type="PROSITE" id="PS00217">
    <property type="entry name" value="SUGAR_TRANSPORT_2"/>
    <property type="match status" value="1"/>
</dbReference>
<dbReference type="NCBIfam" id="TIGR00879">
    <property type="entry name" value="SP"/>
    <property type="match status" value="1"/>
</dbReference>
<dbReference type="FunFam" id="1.20.1250.20:FF:000002">
    <property type="entry name" value="Sugar transport protein 13"/>
    <property type="match status" value="1"/>
</dbReference>
<feature type="domain" description="Major facilitator superfamily (MFS) profile" evidence="11">
    <location>
        <begin position="28"/>
        <end position="476"/>
    </location>
</feature>
<dbReference type="Gene3D" id="1.20.1250.20">
    <property type="entry name" value="MFS general substrate transporter like domains"/>
    <property type="match status" value="1"/>
</dbReference>
<dbReference type="Proteomes" id="UP000886520">
    <property type="component" value="Chromosome 10"/>
</dbReference>
<dbReference type="InterPro" id="IPR005829">
    <property type="entry name" value="Sugar_transporter_CS"/>
</dbReference>
<feature type="transmembrane region" description="Helical" evidence="10">
    <location>
        <begin position="82"/>
        <end position="100"/>
    </location>
</feature>
<feature type="transmembrane region" description="Helical" evidence="10">
    <location>
        <begin position="321"/>
        <end position="343"/>
    </location>
</feature>
<feature type="transmembrane region" description="Helical" evidence="10">
    <location>
        <begin position="284"/>
        <end position="309"/>
    </location>
</feature>
<feature type="transmembrane region" description="Helical" evidence="10">
    <location>
        <begin position="21"/>
        <end position="41"/>
    </location>
</feature>
<dbReference type="PANTHER" id="PTHR23500">
    <property type="entry name" value="SOLUTE CARRIER FAMILY 2, FACILITATED GLUCOSE TRANSPORTER"/>
    <property type="match status" value="1"/>
</dbReference>
<feature type="transmembrane region" description="Helical" evidence="10">
    <location>
        <begin position="384"/>
        <end position="404"/>
    </location>
</feature>
<dbReference type="PROSITE" id="PS00216">
    <property type="entry name" value="SUGAR_TRANSPORT_1"/>
    <property type="match status" value="1"/>
</dbReference>
<dbReference type="EMBL" id="JABFUD020000010">
    <property type="protein sequence ID" value="KAI5074634.1"/>
    <property type="molecule type" value="Genomic_DNA"/>
</dbReference>
<reference evidence="12" key="1">
    <citation type="submission" date="2021-01" db="EMBL/GenBank/DDBJ databases">
        <title>Adiantum capillus-veneris genome.</title>
        <authorList>
            <person name="Fang Y."/>
            <person name="Liao Q."/>
        </authorList>
    </citation>
    <scope>NUCLEOTIDE SEQUENCE</scope>
    <source>
        <strain evidence="12">H3</strain>
        <tissue evidence="12">Leaf</tissue>
    </source>
</reference>
<keyword evidence="6" id="KW-0769">Symport</keyword>
<gene>
    <name evidence="12" type="ORF">GOP47_0010595</name>
</gene>
<dbReference type="GO" id="GO:0015145">
    <property type="term" value="F:monosaccharide transmembrane transporter activity"/>
    <property type="evidence" value="ECO:0007669"/>
    <property type="project" value="InterPro"/>
</dbReference>
<dbReference type="InterPro" id="IPR003663">
    <property type="entry name" value="Sugar/inositol_transpt"/>
</dbReference>
<dbReference type="InterPro" id="IPR045262">
    <property type="entry name" value="STP/PLT_plant"/>
</dbReference>
<dbReference type="OrthoDB" id="5296287at2759"/>
<dbReference type="CDD" id="cd17361">
    <property type="entry name" value="MFS_STP"/>
    <property type="match status" value="1"/>
</dbReference>
<evidence type="ECO:0000256" key="4">
    <source>
        <dbReference type="ARBA" id="ARBA00022597"/>
    </source>
</evidence>
<comment type="caution">
    <text evidence="12">The sequence shown here is derived from an EMBL/GenBank/DDBJ whole genome shotgun (WGS) entry which is preliminary data.</text>
</comment>
<dbReference type="PROSITE" id="PS50850">
    <property type="entry name" value="MFS"/>
    <property type="match status" value="1"/>
</dbReference>
<evidence type="ECO:0000256" key="3">
    <source>
        <dbReference type="ARBA" id="ARBA00022448"/>
    </source>
</evidence>
<feature type="transmembrane region" description="Helical" evidence="10">
    <location>
        <begin position="137"/>
        <end position="159"/>
    </location>
</feature>
<dbReference type="InterPro" id="IPR005828">
    <property type="entry name" value="MFS_sugar_transport-like"/>
</dbReference>
<accession>A0A9D4ZGJ3</accession>
<keyword evidence="8 10" id="KW-0472">Membrane</keyword>
<evidence type="ECO:0000256" key="10">
    <source>
        <dbReference type="SAM" id="Phobius"/>
    </source>
</evidence>
<dbReference type="PANTHER" id="PTHR23500:SF574">
    <property type="entry name" value="SUGAR TRANSPORT PROTEIN 1"/>
    <property type="match status" value="1"/>
</dbReference>
<dbReference type="GO" id="GO:0015293">
    <property type="term" value="F:symporter activity"/>
    <property type="evidence" value="ECO:0007669"/>
    <property type="project" value="UniProtKB-KW"/>
</dbReference>
<evidence type="ECO:0000313" key="13">
    <source>
        <dbReference type="Proteomes" id="UP000886520"/>
    </source>
</evidence>
<dbReference type="InterPro" id="IPR020846">
    <property type="entry name" value="MFS_dom"/>
</dbReference>
<comment type="similarity">
    <text evidence="2 9">Belongs to the major facilitator superfamily. Sugar transporter (TC 2.A.1.1) family.</text>
</comment>
<dbReference type="InterPro" id="IPR036259">
    <property type="entry name" value="MFS_trans_sf"/>
</dbReference>
<comment type="subcellular location">
    <subcellularLocation>
        <location evidence="1">Membrane</location>
        <topology evidence="1">Multi-pass membrane protein</topology>
    </subcellularLocation>
</comment>
<proteinExistence type="inferred from homology"/>
<keyword evidence="3 9" id="KW-0813">Transport</keyword>
<evidence type="ECO:0000256" key="2">
    <source>
        <dbReference type="ARBA" id="ARBA00010992"/>
    </source>
</evidence>
<feature type="transmembrane region" description="Helical" evidence="10">
    <location>
        <begin position="452"/>
        <end position="472"/>
    </location>
</feature>
<evidence type="ECO:0000256" key="5">
    <source>
        <dbReference type="ARBA" id="ARBA00022692"/>
    </source>
</evidence>
<dbReference type="InterPro" id="IPR044778">
    <property type="entry name" value="MFS_STP/MST-like_plant"/>
</dbReference>
<evidence type="ECO:0000256" key="9">
    <source>
        <dbReference type="RuleBase" id="RU003346"/>
    </source>
</evidence>
<protein>
    <recommendedName>
        <fullName evidence="11">Major facilitator superfamily (MFS) profile domain-containing protein</fullName>
    </recommendedName>
</protein>